<gene>
    <name evidence="2" type="ORF">L2K70_01530</name>
</gene>
<comment type="caution">
    <text evidence="2">The sequence shown here is derived from an EMBL/GenBank/DDBJ whole genome shotgun (WGS) entry which is preliminary data.</text>
</comment>
<sequence>MSDDLDSQAALSIVIPHYGDPALTLSLIDLLRAQRTERPMQLIVADDCSPMAFPQQHGVDVVRLPVNRGFGTAVNRGAELATHPLLMILNSDVVPEPNFIDDLVAAVRPHMPCVASPNLVEGERRGTTASAAFPSAMPQVLNAMMPVVAWRQRRPGRTRVTHGDEQTAWVAGACMLVRTEDYRRVGGFDEGFYMYSEDIDLCRRLKDVGVRSFHAETVELVHAHGGSSDLAKVSLWAAASRFRYAEKWGFRGRLATGLAAASLVNLLYNAARRASGRDVRPIERLHYEWSMLRYGWSRQDPRDGR</sequence>
<feature type="domain" description="Glycosyltransferase 2-like" evidence="1">
    <location>
        <begin position="12"/>
        <end position="183"/>
    </location>
</feature>
<dbReference type="RefSeq" id="WP_236397994.1">
    <property type="nucleotide sequence ID" value="NZ_JAKJHZ010000003.1"/>
</dbReference>
<dbReference type="PANTHER" id="PTHR43179">
    <property type="entry name" value="RHAMNOSYLTRANSFERASE WBBL"/>
    <property type="match status" value="1"/>
</dbReference>
<dbReference type="PANTHER" id="PTHR43179:SF7">
    <property type="entry name" value="RHAMNOSYLTRANSFERASE WBBL"/>
    <property type="match status" value="1"/>
</dbReference>
<name>A0ABS9H832_9ACTN</name>
<dbReference type="InterPro" id="IPR029044">
    <property type="entry name" value="Nucleotide-diphossugar_trans"/>
</dbReference>
<dbReference type="SUPFAM" id="SSF53448">
    <property type="entry name" value="Nucleotide-diphospho-sugar transferases"/>
    <property type="match status" value="1"/>
</dbReference>
<keyword evidence="3" id="KW-1185">Reference proteome</keyword>
<dbReference type="EMBL" id="JAKJHZ010000003">
    <property type="protein sequence ID" value="MCF6376278.1"/>
    <property type="molecule type" value="Genomic_DNA"/>
</dbReference>
<evidence type="ECO:0000313" key="2">
    <source>
        <dbReference type="EMBL" id="MCF6376278.1"/>
    </source>
</evidence>
<protein>
    <submittedName>
        <fullName evidence="2">Glycosyltransferase family 2 protein</fullName>
    </submittedName>
</protein>
<dbReference type="InterPro" id="IPR001173">
    <property type="entry name" value="Glyco_trans_2-like"/>
</dbReference>
<reference evidence="2 3" key="1">
    <citation type="submission" date="2022-01" db="EMBL/GenBank/DDBJ databases">
        <title>Nocardioides sp. nov., an actinomycete isolated from mining soil.</title>
        <authorList>
            <person name="Liu L."/>
        </authorList>
    </citation>
    <scope>NUCLEOTIDE SEQUENCE [LARGE SCALE GENOMIC DNA]</scope>
    <source>
        <strain evidence="2 3">KLBMP 9356</strain>
    </source>
</reference>
<evidence type="ECO:0000259" key="1">
    <source>
        <dbReference type="Pfam" id="PF00535"/>
    </source>
</evidence>
<dbReference type="Proteomes" id="UP001201161">
    <property type="component" value="Unassembled WGS sequence"/>
</dbReference>
<dbReference type="Gene3D" id="3.90.550.10">
    <property type="entry name" value="Spore Coat Polysaccharide Biosynthesis Protein SpsA, Chain A"/>
    <property type="match status" value="1"/>
</dbReference>
<dbReference type="Pfam" id="PF00535">
    <property type="entry name" value="Glycos_transf_2"/>
    <property type="match status" value="1"/>
</dbReference>
<evidence type="ECO:0000313" key="3">
    <source>
        <dbReference type="Proteomes" id="UP001201161"/>
    </source>
</evidence>
<proteinExistence type="predicted"/>
<organism evidence="2 3">
    <name type="scientific">Nocardioides potassii</name>
    <dbReference type="NCBI Taxonomy" id="2911371"/>
    <lineage>
        <taxon>Bacteria</taxon>
        <taxon>Bacillati</taxon>
        <taxon>Actinomycetota</taxon>
        <taxon>Actinomycetes</taxon>
        <taxon>Propionibacteriales</taxon>
        <taxon>Nocardioidaceae</taxon>
        <taxon>Nocardioides</taxon>
    </lineage>
</organism>
<accession>A0ABS9H832</accession>